<proteinExistence type="inferred from homology"/>
<dbReference type="PANTHER" id="PTHR42933">
    <property type="entry name" value="SLR6095 PROTEIN"/>
    <property type="match status" value="1"/>
</dbReference>
<evidence type="ECO:0000256" key="3">
    <source>
        <dbReference type="ARBA" id="ARBA00022603"/>
    </source>
</evidence>
<protein>
    <recommendedName>
        <fullName evidence="2">site-specific DNA-methyltransferase (adenine-specific)</fullName>
        <ecNumber evidence="2">2.1.1.72</ecNumber>
    </recommendedName>
</protein>
<dbReference type="Pfam" id="PF02384">
    <property type="entry name" value="N6_Mtase"/>
    <property type="match status" value="1"/>
</dbReference>
<evidence type="ECO:0000256" key="1">
    <source>
        <dbReference type="ARBA" id="ARBA00006594"/>
    </source>
</evidence>
<dbReference type="PANTHER" id="PTHR42933:SF1">
    <property type="entry name" value="SITE-SPECIFIC DNA-METHYLTRANSFERASE (ADENINE-SPECIFIC)"/>
    <property type="match status" value="1"/>
</dbReference>
<dbReference type="Gene3D" id="3.40.50.150">
    <property type="entry name" value="Vaccinia Virus protein VP39"/>
    <property type="match status" value="1"/>
</dbReference>
<dbReference type="PROSITE" id="PS50007">
    <property type="entry name" value="PIPLC_X_DOMAIN"/>
    <property type="match status" value="1"/>
</dbReference>
<comment type="catalytic activity">
    <reaction evidence="7">
        <text>a 2'-deoxyadenosine in DNA + S-adenosyl-L-methionine = an N(6)-methyl-2'-deoxyadenosine in DNA + S-adenosyl-L-homocysteine + H(+)</text>
        <dbReference type="Rhea" id="RHEA:15197"/>
        <dbReference type="Rhea" id="RHEA-COMP:12418"/>
        <dbReference type="Rhea" id="RHEA-COMP:12419"/>
        <dbReference type="ChEBI" id="CHEBI:15378"/>
        <dbReference type="ChEBI" id="CHEBI:57856"/>
        <dbReference type="ChEBI" id="CHEBI:59789"/>
        <dbReference type="ChEBI" id="CHEBI:90615"/>
        <dbReference type="ChEBI" id="CHEBI:90616"/>
        <dbReference type="EC" id="2.1.1.72"/>
    </reaction>
</comment>
<dbReference type="EMBL" id="LVVA01000005">
    <property type="protein sequence ID" value="KZR34946.1"/>
    <property type="molecule type" value="Genomic_DNA"/>
</dbReference>
<dbReference type="InterPro" id="IPR029063">
    <property type="entry name" value="SAM-dependent_MTases_sf"/>
</dbReference>
<keyword evidence="3 9" id="KW-0489">Methyltransferase</keyword>
<evidence type="ECO:0000256" key="4">
    <source>
        <dbReference type="ARBA" id="ARBA00022679"/>
    </source>
</evidence>
<dbReference type="PRINTS" id="PR00507">
    <property type="entry name" value="N12N6MTFRASE"/>
</dbReference>
<comment type="similarity">
    <text evidence="1">Belongs to the N(4)/N(6)-methyltransferase family.</text>
</comment>
<keyword evidence="4" id="KW-0808">Transferase</keyword>
<evidence type="ECO:0000313" key="10">
    <source>
        <dbReference type="Proteomes" id="UP000076880"/>
    </source>
</evidence>
<dbReference type="InterPro" id="IPR051537">
    <property type="entry name" value="DNA_Adenine_Mtase"/>
</dbReference>
<keyword evidence="5" id="KW-0949">S-adenosyl-L-methionine</keyword>
<sequence>MSQLTFASYFDRAKEAASVMPVKPAMPAVNAQRMPHRIMGIEEARRQFVTVFGDIARNLRRWEVFSDFIALAASELDMARIRTPESIERCREICAKYSESDISNLHALFGLMVCALEAKFHDFLGAIFMELELGDDRNGQYFTPYNVQSLLAKLLRADVDETIRREGFVTVSDPASGAGGMIVAYAEYLLEAGYNPSEQMFGSCIDIDPIAADMAFIQLSLLGIPAEVVTGNTLTMQLNRVRYTPVYYINNFEKRLEEQRRIAAMRKFLQGLREAA</sequence>
<dbReference type="InterPro" id="IPR003356">
    <property type="entry name" value="DNA_methylase_A-5"/>
</dbReference>
<evidence type="ECO:0000256" key="5">
    <source>
        <dbReference type="ARBA" id="ARBA00022691"/>
    </source>
</evidence>
<keyword evidence="6" id="KW-0680">Restriction system</keyword>
<gene>
    <name evidence="9" type="ORF">A3466_17980</name>
</gene>
<keyword evidence="10" id="KW-1185">Reference proteome</keyword>
<evidence type="ECO:0000256" key="7">
    <source>
        <dbReference type="ARBA" id="ARBA00047942"/>
    </source>
</evidence>
<organism evidence="9 10">
    <name type="scientific">Enterobacter genomosp. S</name>
    <dbReference type="NCBI Taxonomy" id="2364151"/>
    <lineage>
        <taxon>Bacteria</taxon>
        <taxon>Pseudomonadati</taxon>
        <taxon>Pseudomonadota</taxon>
        <taxon>Gammaproteobacteria</taxon>
        <taxon>Enterobacterales</taxon>
        <taxon>Enterobacteriaceae</taxon>
        <taxon>Enterobacter</taxon>
        <taxon>Enterobacter cloacae complex</taxon>
        <taxon>Enterobacter cloacae complex clade S</taxon>
    </lineage>
</organism>
<feature type="domain" description="DNA methylase adenine-specific" evidence="8">
    <location>
        <begin position="137"/>
        <end position="238"/>
    </location>
</feature>
<dbReference type="GO" id="GO:0032259">
    <property type="term" value="P:methylation"/>
    <property type="evidence" value="ECO:0007669"/>
    <property type="project" value="UniProtKB-KW"/>
</dbReference>
<evidence type="ECO:0000313" key="9">
    <source>
        <dbReference type="EMBL" id="KZR34946.1"/>
    </source>
</evidence>
<dbReference type="SUPFAM" id="SSF53335">
    <property type="entry name" value="S-adenosyl-L-methionine-dependent methyltransferases"/>
    <property type="match status" value="1"/>
</dbReference>
<comment type="caution">
    <text evidence="9">The sequence shown here is derived from an EMBL/GenBank/DDBJ whole genome shotgun (WGS) entry which is preliminary data.</text>
</comment>
<dbReference type="RefSeq" id="WP_063449772.1">
    <property type="nucleotide sequence ID" value="NZ_LVVA01000005.1"/>
</dbReference>
<evidence type="ECO:0000256" key="6">
    <source>
        <dbReference type="ARBA" id="ARBA00022747"/>
    </source>
</evidence>
<dbReference type="Proteomes" id="UP000076880">
    <property type="component" value="Unassembled WGS sequence"/>
</dbReference>
<dbReference type="EC" id="2.1.1.72" evidence="2"/>
<accession>A0ABR5YR74</accession>
<name>A0ABR5YR74_9ENTR</name>
<reference evidence="10" key="1">
    <citation type="submission" date="2016-03" db="EMBL/GenBank/DDBJ databases">
        <title>WGS of SAMN04393274.</title>
        <authorList>
            <person name="Adams M."/>
            <person name="Sutton G."/>
            <person name="Nelson K."/>
            <person name="Thaden J."/>
            <person name="Fowler V."/>
            <person name="Mccorrison J."/>
            <person name="Sanka R."/>
            <person name="Brinkac L."/>
            <person name="Nierman W."/>
        </authorList>
    </citation>
    <scope>NUCLEOTIDE SEQUENCE [LARGE SCALE GENOMIC DNA]</scope>
    <source>
        <strain evidence="10">GN06232</strain>
    </source>
</reference>
<dbReference type="GO" id="GO:0008168">
    <property type="term" value="F:methyltransferase activity"/>
    <property type="evidence" value="ECO:0007669"/>
    <property type="project" value="UniProtKB-KW"/>
</dbReference>
<evidence type="ECO:0000256" key="2">
    <source>
        <dbReference type="ARBA" id="ARBA00011900"/>
    </source>
</evidence>
<evidence type="ECO:0000259" key="8">
    <source>
        <dbReference type="Pfam" id="PF02384"/>
    </source>
</evidence>